<dbReference type="PANTHER" id="PTHR35004">
    <property type="entry name" value="TRANSPOSASE RV3428C-RELATED"/>
    <property type="match status" value="1"/>
</dbReference>
<evidence type="ECO:0000256" key="1">
    <source>
        <dbReference type="SAM" id="MobiDB-lite"/>
    </source>
</evidence>
<dbReference type="InterPro" id="IPR054353">
    <property type="entry name" value="IstA-like_C"/>
</dbReference>
<feature type="domain" description="Transposase for insertion sequence element IS21-like C-terminal" evidence="2">
    <location>
        <begin position="24"/>
        <end position="93"/>
    </location>
</feature>
<feature type="region of interest" description="Disordered" evidence="1">
    <location>
        <begin position="89"/>
        <end position="112"/>
    </location>
</feature>
<reference evidence="3 5" key="1">
    <citation type="submission" date="2019-07" db="EMBL/GenBank/DDBJ databases">
        <title>Complete Genome Sequence of drought tolerant Plant Growth-Promoting Rhizobacterium Glutamicibacter halophytocola DR408.</title>
        <authorList>
            <person name="Nishu S.D."/>
            <person name="Lee T.K."/>
        </authorList>
    </citation>
    <scope>NUCLEOTIDE SEQUENCE [LARGE SCALE GENOMIC DNA]</scope>
    <source>
        <strain evidence="3 5">DR408</strain>
    </source>
</reference>
<proteinExistence type="predicted"/>
<protein>
    <recommendedName>
        <fullName evidence="2">Transposase for insertion sequence element IS21-like C-terminal domain-containing protein</fullName>
    </recommendedName>
</protein>
<dbReference type="EMBL" id="CP042260">
    <property type="protein sequence ID" value="QDY65155.1"/>
    <property type="molecule type" value="Genomic_DNA"/>
</dbReference>
<sequence length="132" mass="15213">MHRTNEISRAELFASSEKSLPRPLPPYRFEQVEYKQLKVGPNYHVHCDYQYYSLPYPLVGRTLSTQLTQTKVTVIDGTLMVAEHPRLEGRRGQHSTLEAHIPPQHKDVSGLSSRDWLADSSYHPLNEELSTR</sequence>
<organism evidence="4 6">
    <name type="scientific">Glutamicibacter halophytocola</name>
    <dbReference type="NCBI Taxonomy" id="1933880"/>
    <lineage>
        <taxon>Bacteria</taxon>
        <taxon>Bacillati</taxon>
        <taxon>Actinomycetota</taxon>
        <taxon>Actinomycetes</taxon>
        <taxon>Micrococcales</taxon>
        <taxon>Micrococcaceae</taxon>
        <taxon>Glutamicibacter</taxon>
    </lineage>
</organism>
<evidence type="ECO:0000259" key="2">
    <source>
        <dbReference type="Pfam" id="PF22483"/>
    </source>
</evidence>
<reference evidence="4" key="2">
    <citation type="journal article" date="2022" name="Pest Manag. Sci.">
        <title>Glutamicibacter halophytocola-mediated host fitness of potato tuber moth on Solanaceae crops.</title>
        <authorList>
            <person name="Wang W."/>
            <person name="Xiao G."/>
            <person name="Du G."/>
            <person name="Chang L."/>
            <person name="Yang Y."/>
            <person name="Ye J."/>
            <person name="Chen B."/>
        </authorList>
    </citation>
    <scope>NUCLEOTIDE SEQUENCE</scope>
    <source>
        <strain evidence="4">S2</strain>
    </source>
</reference>
<gene>
    <name evidence="3" type="ORF">FQA45_01880</name>
    <name evidence="4" type="ORF">NUH22_07690</name>
</gene>
<dbReference type="Proteomes" id="UP001060018">
    <property type="component" value="Chromosome"/>
</dbReference>
<evidence type="ECO:0000313" key="3">
    <source>
        <dbReference type="EMBL" id="QDY65155.1"/>
    </source>
</evidence>
<dbReference type="OrthoDB" id="2065409at2"/>
<dbReference type="AlphaFoldDB" id="A0A5B8HYM7"/>
<name>A0A5B8HYM7_9MICC</name>
<dbReference type="PANTHER" id="PTHR35004:SF8">
    <property type="entry name" value="TRANSPOSASE RV3428C-RELATED"/>
    <property type="match status" value="1"/>
</dbReference>
<dbReference type="EMBL" id="CP102487">
    <property type="protein sequence ID" value="UUX60478.1"/>
    <property type="molecule type" value="Genomic_DNA"/>
</dbReference>
<dbReference type="Pfam" id="PF22483">
    <property type="entry name" value="Mu-transpos_C_2"/>
    <property type="match status" value="1"/>
</dbReference>
<dbReference type="RefSeq" id="WP_146275044.1">
    <property type="nucleotide sequence ID" value="NZ_CP042260.1"/>
</dbReference>
<dbReference type="Proteomes" id="UP000320717">
    <property type="component" value="Chromosome"/>
</dbReference>
<evidence type="ECO:0000313" key="6">
    <source>
        <dbReference type="Proteomes" id="UP001060018"/>
    </source>
</evidence>
<accession>A0A5B8HYM7</accession>
<evidence type="ECO:0000313" key="5">
    <source>
        <dbReference type="Proteomes" id="UP000320717"/>
    </source>
</evidence>
<keyword evidence="5" id="KW-1185">Reference proteome</keyword>
<evidence type="ECO:0000313" key="4">
    <source>
        <dbReference type="EMBL" id="UUX60478.1"/>
    </source>
</evidence>